<comment type="subunit">
    <text evidence="1">Homodimers and heterodimers.</text>
</comment>
<keyword evidence="5" id="KW-0539">Nucleus</keyword>
<dbReference type="InterPro" id="IPR003035">
    <property type="entry name" value="RWP-RK_dom"/>
</dbReference>
<dbReference type="PROSITE" id="PS51519">
    <property type="entry name" value="RWP_RK"/>
    <property type="match status" value="1"/>
</dbReference>
<dbReference type="PROSITE" id="PS51745">
    <property type="entry name" value="PB1"/>
    <property type="match status" value="1"/>
</dbReference>
<evidence type="ECO:0000313" key="9">
    <source>
        <dbReference type="EMBL" id="KAB1203537.1"/>
    </source>
</evidence>
<evidence type="ECO:0000256" key="1">
    <source>
        <dbReference type="ARBA" id="ARBA00011726"/>
    </source>
</evidence>
<accession>A0A6A1UV14</accession>
<dbReference type="InterPro" id="IPR053793">
    <property type="entry name" value="PB1-like"/>
</dbReference>
<feature type="region of interest" description="Disordered" evidence="6">
    <location>
        <begin position="497"/>
        <end position="543"/>
    </location>
</feature>
<evidence type="ECO:0000259" key="8">
    <source>
        <dbReference type="PROSITE" id="PS51745"/>
    </source>
</evidence>
<evidence type="ECO:0000256" key="3">
    <source>
        <dbReference type="ARBA" id="ARBA00023125"/>
    </source>
</evidence>
<reference evidence="9 10" key="1">
    <citation type="journal article" date="2019" name="Plant Biotechnol. J.">
        <title>The red bayberry genome and genetic basis of sex determination.</title>
        <authorList>
            <person name="Jia H.M."/>
            <person name="Jia H.J."/>
            <person name="Cai Q.L."/>
            <person name="Wang Y."/>
            <person name="Zhao H.B."/>
            <person name="Yang W.F."/>
            <person name="Wang G.Y."/>
            <person name="Li Y.H."/>
            <person name="Zhan D.L."/>
            <person name="Shen Y.T."/>
            <person name="Niu Q.F."/>
            <person name="Chang L."/>
            <person name="Qiu J."/>
            <person name="Zhao L."/>
            <person name="Xie H.B."/>
            <person name="Fu W.Y."/>
            <person name="Jin J."/>
            <person name="Li X.W."/>
            <person name="Jiao Y."/>
            <person name="Zhou C.C."/>
            <person name="Tu T."/>
            <person name="Chai C.Y."/>
            <person name="Gao J.L."/>
            <person name="Fan L.J."/>
            <person name="van de Weg E."/>
            <person name="Wang J.Y."/>
            <person name="Gao Z.S."/>
        </authorList>
    </citation>
    <scope>NUCLEOTIDE SEQUENCE [LARGE SCALE GENOMIC DNA]</scope>
    <source>
        <tissue evidence="9">Leaves</tissue>
    </source>
</reference>
<comment type="caution">
    <text evidence="9">The sequence shown here is derived from an EMBL/GenBank/DDBJ whole genome shotgun (WGS) entry which is preliminary data.</text>
</comment>
<dbReference type="Pfam" id="PF22922">
    <property type="entry name" value="GAF_NLP"/>
    <property type="match status" value="1"/>
</dbReference>
<dbReference type="CDD" id="cd06407">
    <property type="entry name" value="PB1_NLP"/>
    <property type="match status" value="1"/>
</dbReference>
<feature type="compositionally biased region" description="Low complexity" evidence="6">
    <location>
        <begin position="528"/>
        <end position="543"/>
    </location>
</feature>
<dbReference type="GO" id="GO:0003677">
    <property type="term" value="F:DNA binding"/>
    <property type="evidence" value="ECO:0007669"/>
    <property type="project" value="UniProtKB-KW"/>
</dbReference>
<dbReference type="InterPro" id="IPR000270">
    <property type="entry name" value="PB1_dom"/>
</dbReference>
<evidence type="ECO:0000256" key="6">
    <source>
        <dbReference type="SAM" id="MobiDB-lite"/>
    </source>
</evidence>
<dbReference type="Pfam" id="PF00564">
    <property type="entry name" value="PB1"/>
    <property type="match status" value="1"/>
</dbReference>
<proteinExistence type="predicted"/>
<keyword evidence="4" id="KW-0804">Transcription</keyword>
<dbReference type="OrthoDB" id="6270329at2759"/>
<gene>
    <name evidence="9" type="ORF">CJ030_MR8G015360</name>
</gene>
<feature type="compositionally biased region" description="Polar residues" evidence="6">
    <location>
        <begin position="612"/>
        <end position="622"/>
    </location>
</feature>
<dbReference type="InterPro" id="IPR034891">
    <property type="entry name" value="PB1_NLP"/>
</dbReference>
<keyword evidence="3" id="KW-0238">DNA-binding</keyword>
<sequence>MEDGVLSPGTMLGALPDSAMDLDFMDDLFFDGCCCPRLAIYRDISRKFHFSAEEDSEELVGLPGRVFLGKVPEWTPDVRFYRSDEYRRVGHAQRHNICGTLALPVFEQGSRTCFGVLEVVMTTQHIRYRHELESVCKALEAVDLMTSDALSTDNVKVCYTGHQAALSEILEVLRSACETHRLPLAQTWIPCIQLGKEGCRHSKENYIDCVSTVDHACIIADPNMRGFHEACSEHHLLKGQGVVGKAFRTNQPCFSNDITSFGKTEYPLSHHARVFGLRAAVAIQLRSIHTGTADFVLEFFLPVDCTDTEEQTKMLSSLSIIIRQVCRILRVLTDKELVEDANFPVNGKRGRQDMLHGKSSEFWQYQQGSNLNRDVEFGEECSAYDEDSFLSVGTGKARERRRTKVEKTITLEVLRQYFAGSLKDAAKSIGVCPTTLKRICRQHGIKRWPSRKIKKVGHSLQKLQLVIDSVQGASGAFQINSFYTNLAELSSPNLSGTSPFSASKLSDNPQPLSMQPESEFCSPTAVASKSPPSSYSRTSSSSRCCSSGVQQLTPACNVARSEDPIVGESLGEGVSKKISSEADIHASSQVPKLPPRSQSHKSPSECEFPNARNLTPSQKESGQISQGYAQKIKITYGDEKFRFRIQNNWSYPDLLLEIARRFNIDDLSRYDIKYLDDDAEWILLTCDADLEECLDVCRSSQSCTIKLSFQVSHHHSEKSLGTSGPA</sequence>
<keyword evidence="10" id="KW-1185">Reference proteome</keyword>
<evidence type="ECO:0000313" key="10">
    <source>
        <dbReference type="Proteomes" id="UP000516437"/>
    </source>
</evidence>
<dbReference type="GO" id="GO:0003700">
    <property type="term" value="F:DNA-binding transcription factor activity"/>
    <property type="evidence" value="ECO:0007669"/>
    <property type="project" value="InterPro"/>
</dbReference>
<feature type="compositionally biased region" description="Polar residues" evidence="6">
    <location>
        <begin position="586"/>
        <end position="601"/>
    </location>
</feature>
<dbReference type="Pfam" id="PF02042">
    <property type="entry name" value="RWP-RK"/>
    <property type="match status" value="1"/>
</dbReference>
<evidence type="ECO:0000256" key="2">
    <source>
        <dbReference type="ARBA" id="ARBA00023015"/>
    </source>
</evidence>
<feature type="domain" description="RWP-RK" evidence="7">
    <location>
        <begin position="393"/>
        <end position="476"/>
    </location>
</feature>
<dbReference type="AlphaFoldDB" id="A0A6A1UV14"/>
<protein>
    <submittedName>
        <fullName evidence="9">Protein NLP4</fullName>
    </submittedName>
</protein>
<feature type="region of interest" description="Disordered" evidence="6">
    <location>
        <begin position="582"/>
        <end position="622"/>
    </location>
</feature>
<dbReference type="PANTHER" id="PTHR32002">
    <property type="entry name" value="PROTEIN NLP8"/>
    <property type="match status" value="1"/>
</dbReference>
<evidence type="ECO:0000256" key="5">
    <source>
        <dbReference type="ARBA" id="ARBA00023242"/>
    </source>
</evidence>
<feature type="compositionally biased region" description="Polar residues" evidence="6">
    <location>
        <begin position="497"/>
        <end position="516"/>
    </location>
</feature>
<dbReference type="InterPro" id="IPR045012">
    <property type="entry name" value="NLP"/>
</dbReference>
<dbReference type="SMART" id="SM00666">
    <property type="entry name" value="PB1"/>
    <property type="match status" value="1"/>
</dbReference>
<feature type="domain" description="PB1" evidence="8">
    <location>
        <begin position="629"/>
        <end position="712"/>
    </location>
</feature>
<evidence type="ECO:0000259" key="7">
    <source>
        <dbReference type="PROSITE" id="PS51519"/>
    </source>
</evidence>
<dbReference type="InterPro" id="IPR055081">
    <property type="entry name" value="NLP1-9_GAF"/>
</dbReference>
<dbReference type="SUPFAM" id="SSF54277">
    <property type="entry name" value="CAD &amp; PB1 domains"/>
    <property type="match status" value="1"/>
</dbReference>
<evidence type="ECO:0000256" key="4">
    <source>
        <dbReference type="ARBA" id="ARBA00023163"/>
    </source>
</evidence>
<dbReference type="Proteomes" id="UP000516437">
    <property type="component" value="Chromosome 8"/>
</dbReference>
<organism evidence="9 10">
    <name type="scientific">Morella rubra</name>
    <name type="common">Chinese bayberry</name>
    <dbReference type="NCBI Taxonomy" id="262757"/>
    <lineage>
        <taxon>Eukaryota</taxon>
        <taxon>Viridiplantae</taxon>
        <taxon>Streptophyta</taxon>
        <taxon>Embryophyta</taxon>
        <taxon>Tracheophyta</taxon>
        <taxon>Spermatophyta</taxon>
        <taxon>Magnoliopsida</taxon>
        <taxon>eudicotyledons</taxon>
        <taxon>Gunneridae</taxon>
        <taxon>Pentapetalae</taxon>
        <taxon>rosids</taxon>
        <taxon>fabids</taxon>
        <taxon>Fagales</taxon>
        <taxon>Myricaceae</taxon>
        <taxon>Morella</taxon>
    </lineage>
</organism>
<name>A0A6A1UV14_9ROSI</name>
<dbReference type="Gene3D" id="3.10.20.90">
    <property type="entry name" value="Phosphatidylinositol 3-kinase Catalytic Subunit, Chain A, domain 1"/>
    <property type="match status" value="1"/>
</dbReference>
<dbReference type="PANTHER" id="PTHR32002:SF44">
    <property type="entry name" value="PROTEIN NLP4"/>
    <property type="match status" value="1"/>
</dbReference>
<keyword evidence="2" id="KW-0805">Transcription regulation</keyword>
<dbReference type="EMBL" id="RXIC02000026">
    <property type="protein sequence ID" value="KAB1203537.1"/>
    <property type="molecule type" value="Genomic_DNA"/>
</dbReference>